<dbReference type="Pfam" id="PF04191">
    <property type="entry name" value="PEMT"/>
    <property type="match status" value="1"/>
</dbReference>
<evidence type="ECO:0000256" key="4">
    <source>
        <dbReference type="ARBA" id="ARBA00023136"/>
    </source>
</evidence>
<feature type="transmembrane region" description="Helical" evidence="5">
    <location>
        <begin position="6"/>
        <end position="24"/>
    </location>
</feature>
<proteinExistence type="predicted"/>
<evidence type="ECO:0008006" key="8">
    <source>
        <dbReference type="Google" id="ProtNLM"/>
    </source>
</evidence>
<reference evidence="6 7" key="1">
    <citation type="journal article" date="2016" name="Nat. Commun.">
        <title>Thousands of microbial genomes shed light on interconnected biogeochemical processes in an aquifer system.</title>
        <authorList>
            <person name="Anantharaman K."/>
            <person name="Brown C.T."/>
            <person name="Hug L.A."/>
            <person name="Sharon I."/>
            <person name="Castelle C.J."/>
            <person name="Probst A.J."/>
            <person name="Thomas B.C."/>
            <person name="Singh A."/>
            <person name="Wilkins M.J."/>
            <person name="Karaoz U."/>
            <person name="Brodie E.L."/>
            <person name="Williams K.H."/>
            <person name="Hubbard S.S."/>
            <person name="Banfield J.F."/>
        </authorList>
    </citation>
    <scope>NUCLEOTIDE SEQUENCE [LARGE SCALE GENOMIC DNA]</scope>
</reference>
<dbReference type="Proteomes" id="UP000177416">
    <property type="component" value="Unassembled WGS sequence"/>
</dbReference>
<comment type="caution">
    <text evidence="6">The sequence shown here is derived from an EMBL/GenBank/DDBJ whole genome shotgun (WGS) entry which is preliminary data.</text>
</comment>
<gene>
    <name evidence="6" type="ORF">A2875_05460</name>
</gene>
<sequence>MPQELIRRVLTVIWLFIFTFWMATSRGKNVTNFFHSFTNIRSTSIVLFEIICFYQVLLPVNTTIPLGSWNTLLGVSGIILTIGGAGLASWAKLVMGKSWGRPAQHDKKVQSALVTSGPFVFSRNPLYLGLLVLFIGQQIALHSYFILLSPLFFLAIKMAVSAEEKLLVAHFGKSYTAYQSRVSRFFSLDNIRILL</sequence>
<dbReference type="InterPro" id="IPR007318">
    <property type="entry name" value="Phopholipid_MeTrfase"/>
</dbReference>
<accession>A0A1F5ZJG1</accession>
<feature type="transmembrane region" description="Helical" evidence="5">
    <location>
        <begin position="45"/>
        <end position="66"/>
    </location>
</feature>
<feature type="transmembrane region" description="Helical" evidence="5">
    <location>
        <begin position="72"/>
        <end position="91"/>
    </location>
</feature>
<name>A0A1F5ZJG1_9BACT</name>
<comment type="subcellular location">
    <subcellularLocation>
        <location evidence="1">Endomembrane system</location>
        <topology evidence="1">Multi-pass membrane protein</topology>
    </subcellularLocation>
</comment>
<keyword evidence="3 5" id="KW-1133">Transmembrane helix</keyword>
<evidence type="ECO:0000313" key="6">
    <source>
        <dbReference type="EMBL" id="OGG12629.1"/>
    </source>
</evidence>
<dbReference type="AlphaFoldDB" id="A0A1F5ZJG1"/>
<evidence type="ECO:0000256" key="1">
    <source>
        <dbReference type="ARBA" id="ARBA00004127"/>
    </source>
</evidence>
<dbReference type="GO" id="GO:0016740">
    <property type="term" value="F:transferase activity"/>
    <property type="evidence" value="ECO:0007669"/>
    <property type="project" value="UniProtKB-ARBA"/>
</dbReference>
<evidence type="ECO:0000256" key="2">
    <source>
        <dbReference type="ARBA" id="ARBA00022692"/>
    </source>
</evidence>
<dbReference type="Gene3D" id="1.20.120.1630">
    <property type="match status" value="1"/>
</dbReference>
<keyword evidence="4 5" id="KW-0472">Membrane</keyword>
<keyword evidence="2 5" id="KW-0812">Transmembrane</keyword>
<evidence type="ECO:0000256" key="3">
    <source>
        <dbReference type="ARBA" id="ARBA00022989"/>
    </source>
</evidence>
<protein>
    <recommendedName>
        <fullName evidence="8">Isoprenylcysteine carboxylmethyltransferase family protein</fullName>
    </recommendedName>
</protein>
<evidence type="ECO:0000256" key="5">
    <source>
        <dbReference type="SAM" id="Phobius"/>
    </source>
</evidence>
<dbReference type="PANTHER" id="PTHR12714:SF9">
    <property type="entry name" value="PROTEIN-S-ISOPRENYLCYSTEINE O-METHYLTRANSFERASE"/>
    <property type="match status" value="1"/>
</dbReference>
<dbReference type="GO" id="GO:0012505">
    <property type="term" value="C:endomembrane system"/>
    <property type="evidence" value="ECO:0007669"/>
    <property type="project" value="UniProtKB-SubCell"/>
</dbReference>
<dbReference type="EMBL" id="MFJJ01000058">
    <property type="protein sequence ID" value="OGG12629.1"/>
    <property type="molecule type" value="Genomic_DNA"/>
</dbReference>
<evidence type="ECO:0000313" key="7">
    <source>
        <dbReference type="Proteomes" id="UP000177416"/>
    </source>
</evidence>
<dbReference type="PANTHER" id="PTHR12714">
    <property type="entry name" value="PROTEIN-S ISOPRENYLCYSTEINE O-METHYLTRANSFERASE"/>
    <property type="match status" value="1"/>
</dbReference>
<organism evidence="6 7">
    <name type="scientific">Candidatus Gottesmanbacteria bacterium RIFCSPHIGHO2_01_FULL_46_14</name>
    <dbReference type="NCBI Taxonomy" id="1798380"/>
    <lineage>
        <taxon>Bacteria</taxon>
        <taxon>Candidatus Gottesmaniibacteriota</taxon>
    </lineage>
</organism>